<feature type="region of interest" description="Disordered" evidence="1">
    <location>
        <begin position="78"/>
        <end position="100"/>
    </location>
</feature>
<name>A0A4D6MYJ9_VIGUN</name>
<dbReference type="AlphaFoldDB" id="A0A4D6MYJ9"/>
<sequence length="100" mass="11370">MYIHIVGRLRVVLLIHSYKISIIILIWVYVSHCECEEWLQSAPIIVSSLTSQVNEMKAMMTFFVQNYQGELPHDFPVFHSSSVSDQGSVPNGEANDSNQD</sequence>
<keyword evidence="4" id="KW-1185">Reference proteome</keyword>
<protein>
    <submittedName>
        <fullName evidence="3">Uncharacterized protein</fullName>
    </submittedName>
</protein>
<reference evidence="3 4" key="1">
    <citation type="submission" date="2019-04" db="EMBL/GenBank/DDBJ databases">
        <title>An improved genome assembly and genetic linkage map for asparagus bean, Vigna unguiculata ssp. sesquipedialis.</title>
        <authorList>
            <person name="Xia Q."/>
            <person name="Zhang R."/>
            <person name="Dong Y."/>
        </authorList>
    </citation>
    <scope>NUCLEOTIDE SEQUENCE [LARGE SCALE GENOMIC DNA]</scope>
    <source>
        <tissue evidence="3">Leaf</tissue>
    </source>
</reference>
<dbReference type="Proteomes" id="UP000501690">
    <property type="component" value="Linkage Group LG8"/>
</dbReference>
<keyword evidence="2" id="KW-1133">Transmembrane helix</keyword>
<accession>A0A4D6MYJ9</accession>
<evidence type="ECO:0000313" key="3">
    <source>
        <dbReference type="EMBL" id="QCE04937.1"/>
    </source>
</evidence>
<dbReference type="EMBL" id="CP039352">
    <property type="protein sequence ID" value="QCE04937.1"/>
    <property type="molecule type" value="Genomic_DNA"/>
</dbReference>
<proteinExistence type="predicted"/>
<evidence type="ECO:0000256" key="1">
    <source>
        <dbReference type="SAM" id="MobiDB-lite"/>
    </source>
</evidence>
<feature type="compositionally biased region" description="Polar residues" evidence="1">
    <location>
        <begin position="79"/>
        <end position="100"/>
    </location>
</feature>
<organism evidence="3 4">
    <name type="scientific">Vigna unguiculata</name>
    <name type="common">Cowpea</name>
    <dbReference type="NCBI Taxonomy" id="3917"/>
    <lineage>
        <taxon>Eukaryota</taxon>
        <taxon>Viridiplantae</taxon>
        <taxon>Streptophyta</taxon>
        <taxon>Embryophyta</taxon>
        <taxon>Tracheophyta</taxon>
        <taxon>Spermatophyta</taxon>
        <taxon>Magnoliopsida</taxon>
        <taxon>eudicotyledons</taxon>
        <taxon>Gunneridae</taxon>
        <taxon>Pentapetalae</taxon>
        <taxon>rosids</taxon>
        <taxon>fabids</taxon>
        <taxon>Fabales</taxon>
        <taxon>Fabaceae</taxon>
        <taxon>Papilionoideae</taxon>
        <taxon>50 kb inversion clade</taxon>
        <taxon>NPAAA clade</taxon>
        <taxon>indigoferoid/millettioid clade</taxon>
        <taxon>Phaseoleae</taxon>
        <taxon>Vigna</taxon>
    </lineage>
</organism>
<keyword evidence="2" id="KW-0472">Membrane</keyword>
<keyword evidence="2" id="KW-0812">Transmembrane</keyword>
<feature type="transmembrane region" description="Helical" evidence="2">
    <location>
        <begin position="12"/>
        <end position="30"/>
    </location>
</feature>
<evidence type="ECO:0000313" key="4">
    <source>
        <dbReference type="Proteomes" id="UP000501690"/>
    </source>
</evidence>
<evidence type="ECO:0000256" key="2">
    <source>
        <dbReference type="SAM" id="Phobius"/>
    </source>
</evidence>
<gene>
    <name evidence="3" type="ORF">DEO72_LG8g2979</name>
</gene>